<reference evidence="2 3" key="1">
    <citation type="submission" date="2020-03" db="EMBL/GenBank/DDBJ databases">
        <title>Genomic Encyclopedia of Type Strains, Phase IV (KMG-IV): sequencing the most valuable type-strain genomes for metagenomic binning, comparative biology and taxonomic classification.</title>
        <authorList>
            <person name="Goeker M."/>
        </authorList>
    </citation>
    <scope>NUCLEOTIDE SEQUENCE [LARGE SCALE GENOMIC DNA]</scope>
    <source>
        <strain evidence="2 3">DSM 19867</strain>
    </source>
</reference>
<feature type="transmembrane region" description="Helical" evidence="1">
    <location>
        <begin position="32"/>
        <end position="50"/>
    </location>
</feature>
<proteinExistence type="predicted"/>
<dbReference type="EMBL" id="JAASRM010000001">
    <property type="protein sequence ID" value="NIK87407.1"/>
    <property type="molecule type" value="Genomic_DNA"/>
</dbReference>
<name>A0A846MWP2_9PROT</name>
<organism evidence="2 3">
    <name type="scientific">Rhizomicrobium palustre</name>
    <dbReference type="NCBI Taxonomy" id="189966"/>
    <lineage>
        <taxon>Bacteria</taxon>
        <taxon>Pseudomonadati</taxon>
        <taxon>Pseudomonadota</taxon>
        <taxon>Alphaproteobacteria</taxon>
        <taxon>Micropepsales</taxon>
        <taxon>Micropepsaceae</taxon>
        <taxon>Rhizomicrobium</taxon>
    </lineage>
</organism>
<evidence type="ECO:0000256" key="1">
    <source>
        <dbReference type="SAM" id="Phobius"/>
    </source>
</evidence>
<accession>A0A846MWP2</accession>
<keyword evidence="1" id="KW-0812">Transmembrane</keyword>
<dbReference type="Proteomes" id="UP000570514">
    <property type="component" value="Unassembled WGS sequence"/>
</dbReference>
<dbReference type="AlphaFoldDB" id="A0A846MWP2"/>
<keyword evidence="1" id="KW-1133">Transmembrane helix</keyword>
<sequence>MVDETTPSFGRSVLGKAFSDTKLFFRYTMRDAILAITTLALGVWFAYTFIGKTDTVKEIAFMAAFTFAPLFIVALTIFIWHLWLAPAAITYEAMKSVQQAIDGANIASAAKEHSINWAPWKYRSKFTIYEFAKILAKTDPASQAMSMEGSAFARLILEDVNNRALPYIQEYDAGYGGTKYRVKTSYDTSVKREDALQWAAAKDFSTEHIR</sequence>
<evidence type="ECO:0000313" key="2">
    <source>
        <dbReference type="EMBL" id="NIK87407.1"/>
    </source>
</evidence>
<keyword evidence="1" id="KW-0472">Membrane</keyword>
<keyword evidence="3" id="KW-1185">Reference proteome</keyword>
<evidence type="ECO:0000313" key="3">
    <source>
        <dbReference type="Proteomes" id="UP000570514"/>
    </source>
</evidence>
<feature type="transmembrane region" description="Helical" evidence="1">
    <location>
        <begin position="62"/>
        <end position="85"/>
    </location>
</feature>
<protein>
    <submittedName>
        <fullName evidence="2">Uncharacterized protein</fullName>
    </submittedName>
</protein>
<comment type="caution">
    <text evidence="2">The sequence shown here is derived from an EMBL/GenBank/DDBJ whole genome shotgun (WGS) entry which is preliminary data.</text>
</comment>
<dbReference type="RefSeq" id="WP_167080988.1">
    <property type="nucleotide sequence ID" value="NZ_BAAADC010000001.1"/>
</dbReference>
<gene>
    <name evidence="2" type="ORF">FHS83_000725</name>
</gene>